<dbReference type="Proteomes" id="UP000635387">
    <property type="component" value="Unassembled WGS sequence"/>
</dbReference>
<accession>A0ABQ3LEH5</accession>
<evidence type="ECO:0000313" key="2">
    <source>
        <dbReference type="Proteomes" id="UP000635387"/>
    </source>
</evidence>
<protein>
    <submittedName>
        <fullName evidence="1">Uncharacterized protein</fullName>
    </submittedName>
</protein>
<organism evidence="1 2">
    <name type="scientific">Amycolatopsis oliviviridis</name>
    <dbReference type="NCBI Taxonomy" id="1471590"/>
    <lineage>
        <taxon>Bacteria</taxon>
        <taxon>Bacillati</taxon>
        <taxon>Actinomycetota</taxon>
        <taxon>Actinomycetes</taxon>
        <taxon>Pseudonocardiales</taxon>
        <taxon>Pseudonocardiaceae</taxon>
        <taxon>Amycolatopsis</taxon>
    </lineage>
</organism>
<reference evidence="2" key="1">
    <citation type="journal article" date="2019" name="Int. J. Syst. Evol. Microbiol.">
        <title>The Global Catalogue of Microorganisms (GCM) 10K type strain sequencing project: providing services to taxonomists for standard genome sequencing and annotation.</title>
        <authorList>
            <consortium name="The Broad Institute Genomics Platform"/>
            <consortium name="The Broad Institute Genome Sequencing Center for Infectious Disease"/>
            <person name="Wu L."/>
            <person name="Ma J."/>
        </authorList>
    </citation>
    <scope>NUCLEOTIDE SEQUENCE [LARGE SCALE GENOMIC DNA]</scope>
    <source>
        <strain evidence="2">CGMCC 4.7683</strain>
    </source>
</reference>
<sequence>MGPVVLDRHFTLSQTEAGPDHHALAQVKCDEAVRFQDGGVVGQGSKASSVISIEPYSYGLLDQSPTSSAGFTGRT</sequence>
<proteinExistence type="predicted"/>
<name>A0ABQ3LEH5_9PSEU</name>
<gene>
    <name evidence="1" type="ORF">GCM10017790_26250</name>
</gene>
<dbReference type="EMBL" id="BNAY01000002">
    <property type="protein sequence ID" value="GHH13464.1"/>
    <property type="molecule type" value="Genomic_DNA"/>
</dbReference>
<dbReference type="RefSeq" id="WP_191254697.1">
    <property type="nucleotide sequence ID" value="NZ_BNAY01000002.1"/>
</dbReference>
<evidence type="ECO:0000313" key="1">
    <source>
        <dbReference type="EMBL" id="GHH13464.1"/>
    </source>
</evidence>
<comment type="caution">
    <text evidence="1">The sequence shown here is derived from an EMBL/GenBank/DDBJ whole genome shotgun (WGS) entry which is preliminary data.</text>
</comment>
<keyword evidence="2" id="KW-1185">Reference proteome</keyword>